<name>A0A0C2F1K8_9BILA</name>
<proteinExistence type="predicted"/>
<accession>A0A0C2F1K8</accession>
<dbReference type="Proteomes" id="UP000054047">
    <property type="component" value="Unassembled WGS sequence"/>
</dbReference>
<dbReference type="EMBL" id="KN795798">
    <property type="protein sequence ID" value="KIH42375.1"/>
    <property type="molecule type" value="Genomic_DNA"/>
</dbReference>
<organism evidence="1 2">
    <name type="scientific">Ancylostoma duodenale</name>
    <dbReference type="NCBI Taxonomy" id="51022"/>
    <lineage>
        <taxon>Eukaryota</taxon>
        <taxon>Metazoa</taxon>
        <taxon>Ecdysozoa</taxon>
        <taxon>Nematoda</taxon>
        <taxon>Chromadorea</taxon>
        <taxon>Rhabditida</taxon>
        <taxon>Rhabditina</taxon>
        <taxon>Rhabditomorpha</taxon>
        <taxon>Strongyloidea</taxon>
        <taxon>Ancylostomatidae</taxon>
        <taxon>Ancylostomatinae</taxon>
        <taxon>Ancylostoma</taxon>
    </lineage>
</organism>
<keyword evidence="2" id="KW-1185">Reference proteome</keyword>
<gene>
    <name evidence="1" type="ORF">ANCDUO_27640</name>
</gene>
<sequence length="93" mass="10328">MTVPNRIERAATARNATHPRVRGSIDLTCNFYVPLHRGDYFPDAAVHNYPSPYVRTTNIVPAAYSWRQPAPAAVMDLPPPPPYPAGRKAPMVM</sequence>
<protein>
    <submittedName>
        <fullName evidence="1">Uncharacterized protein</fullName>
    </submittedName>
</protein>
<reference evidence="1 2" key="1">
    <citation type="submission" date="2013-12" db="EMBL/GenBank/DDBJ databases">
        <title>Draft genome of the parsitic nematode Ancylostoma duodenale.</title>
        <authorList>
            <person name="Mitreva M."/>
        </authorList>
    </citation>
    <scope>NUCLEOTIDE SEQUENCE [LARGE SCALE GENOMIC DNA]</scope>
    <source>
        <strain evidence="1 2">Zhejiang</strain>
    </source>
</reference>
<dbReference type="AlphaFoldDB" id="A0A0C2F1K8"/>
<evidence type="ECO:0000313" key="2">
    <source>
        <dbReference type="Proteomes" id="UP000054047"/>
    </source>
</evidence>
<evidence type="ECO:0000313" key="1">
    <source>
        <dbReference type="EMBL" id="KIH42375.1"/>
    </source>
</evidence>